<dbReference type="OrthoDB" id="324900at2"/>
<dbReference type="GO" id="GO:0080120">
    <property type="term" value="P:CAAX-box protein maturation"/>
    <property type="evidence" value="ECO:0007669"/>
    <property type="project" value="UniProtKB-ARBA"/>
</dbReference>
<evidence type="ECO:0000313" key="4">
    <source>
        <dbReference type="Proteomes" id="UP000248198"/>
    </source>
</evidence>
<gene>
    <name evidence="3" type="ORF">B0O44_104575</name>
</gene>
<comment type="caution">
    <text evidence="3">The sequence shown here is derived from an EMBL/GenBank/DDBJ whole genome shotgun (WGS) entry which is preliminary data.</text>
</comment>
<dbReference type="PANTHER" id="PTHR39430:SF1">
    <property type="entry name" value="PROTEASE"/>
    <property type="match status" value="1"/>
</dbReference>
<keyword evidence="1" id="KW-1133">Transmembrane helix</keyword>
<name>A0A318UDC6_9SPHI</name>
<feature type="transmembrane region" description="Helical" evidence="1">
    <location>
        <begin position="236"/>
        <end position="255"/>
    </location>
</feature>
<feature type="transmembrane region" description="Helical" evidence="1">
    <location>
        <begin position="169"/>
        <end position="188"/>
    </location>
</feature>
<feature type="transmembrane region" description="Helical" evidence="1">
    <location>
        <begin position="142"/>
        <end position="163"/>
    </location>
</feature>
<feature type="transmembrane region" description="Helical" evidence="1">
    <location>
        <begin position="75"/>
        <end position="97"/>
    </location>
</feature>
<dbReference type="InterPro" id="IPR003675">
    <property type="entry name" value="Rce1/LyrA-like_dom"/>
</dbReference>
<keyword evidence="4" id="KW-1185">Reference proteome</keyword>
<dbReference type="PANTHER" id="PTHR39430">
    <property type="entry name" value="MEMBRANE-ASSOCIATED PROTEASE-RELATED"/>
    <property type="match status" value="1"/>
</dbReference>
<dbReference type="GO" id="GO:0004175">
    <property type="term" value="F:endopeptidase activity"/>
    <property type="evidence" value="ECO:0007669"/>
    <property type="project" value="UniProtKB-ARBA"/>
</dbReference>
<dbReference type="RefSeq" id="WP_110831686.1">
    <property type="nucleotide sequence ID" value="NZ_QKLU01000004.1"/>
</dbReference>
<keyword evidence="1" id="KW-0472">Membrane</keyword>
<accession>A0A318UDC6</accession>
<organism evidence="3 4">
    <name type="scientific">Pedobacter nutrimenti</name>
    <dbReference type="NCBI Taxonomy" id="1241337"/>
    <lineage>
        <taxon>Bacteria</taxon>
        <taxon>Pseudomonadati</taxon>
        <taxon>Bacteroidota</taxon>
        <taxon>Sphingobacteriia</taxon>
        <taxon>Sphingobacteriales</taxon>
        <taxon>Sphingobacteriaceae</taxon>
        <taxon>Pedobacter</taxon>
    </lineage>
</organism>
<evidence type="ECO:0000313" key="3">
    <source>
        <dbReference type="EMBL" id="PYF74404.1"/>
    </source>
</evidence>
<sequence length="268" mass="30379">MKTQKTTWPTWIKVGLYFLILSLAYVTAGLVPALNSFIFFFLVSLVSSWAFLHAEGNTLSSLGFVPLSKKDWANLFQGLAAGIFLLFITLVITLYLTKDNWEINPHLDPMHLLMTFLGCLFSAFIQEFVFRGYPFQSLLKQYAPWLAQLIIAIPFGLMHLHASMTLWDMLKVMISTGLGSVLFGLAYLKSEKLFLPIGLHLGWNYAQELLPRVAMQDQHHKGLILLSGNESMYNDLNVLMPYLLVISIAVVYFVITGRKKNEPLGHFL</sequence>
<dbReference type="Pfam" id="PF02517">
    <property type="entry name" value="Rce1-like"/>
    <property type="match status" value="1"/>
</dbReference>
<dbReference type="EMBL" id="QKLU01000004">
    <property type="protein sequence ID" value="PYF74404.1"/>
    <property type="molecule type" value="Genomic_DNA"/>
</dbReference>
<evidence type="ECO:0000259" key="2">
    <source>
        <dbReference type="Pfam" id="PF02517"/>
    </source>
</evidence>
<keyword evidence="1" id="KW-0812">Transmembrane</keyword>
<protein>
    <recommendedName>
        <fullName evidence="2">CAAX prenyl protease 2/Lysostaphin resistance protein A-like domain-containing protein</fullName>
    </recommendedName>
</protein>
<evidence type="ECO:0000256" key="1">
    <source>
        <dbReference type="SAM" id="Phobius"/>
    </source>
</evidence>
<dbReference type="Proteomes" id="UP000248198">
    <property type="component" value="Unassembled WGS sequence"/>
</dbReference>
<feature type="domain" description="CAAX prenyl protease 2/Lysostaphin resistance protein A-like" evidence="2">
    <location>
        <begin position="111"/>
        <end position="205"/>
    </location>
</feature>
<dbReference type="AlphaFoldDB" id="A0A318UDC6"/>
<proteinExistence type="predicted"/>
<reference evidence="3 4" key="1">
    <citation type="submission" date="2018-06" db="EMBL/GenBank/DDBJ databases">
        <title>Genomic Encyclopedia of Archaeal and Bacterial Type Strains, Phase II (KMG-II): from individual species to whole genera.</title>
        <authorList>
            <person name="Goeker M."/>
        </authorList>
    </citation>
    <scope>NUCLEOTIDE SEQUENCE [LARGE SCALE GENOMIC DNA]</scope>
    <source>
        <strain evidence="3 4">DSM 27372</strain>
    </source>
</reference>
<feature type="transmembrane region" description="Helical" evidence="1">
    <location>
        <begin position="109"/>
        <end position="130"/>
    </location>
</feature>